<dbReference type="RefSeq" id="WP_078349709.1">
    <property type="nucleotide sequence ID" value="NZ_MBTF01000034.1"/>
</dbReference>
<proteinExistence type="predicted"/>
<evidence type="ECO:0000313" key="3">
    <source>
        <dbReference type="Proteomes" id="UP000189739"/>
    </source>
</evidence>
<keyword evidence="1" id="KW-1133">Transmembrane helix</keyword>
<sequence length="169" mass="19198">MKFFPYERFNIITPLSPEEVHQRLLEEIKPPTELSFKELFKGKSHHYFRGVAWPTAFEVEPQISGRNSFVPKITGKTEFYLNGSSIYVTMALKTPVLVFMCAWLGMVCFAFITILLAVVKQGGPLTPLVIPLIMFCFGYGMALFGFKSKSGDAREKLVRMFDGNLEVLK</sequence>
<protein>
    <submittedName>
        <fullName evidence="2">Uncharacterized protein</fullName>
    </submittedName>
</protein>
<dbReference type="STRING" id="1792845.BC343_09940"/>
<comment type="caution">
    <text evidence="2">The sequence shown here is derived from an EMBL/GenBank/DDBJ whole genome shotgun (WGS) entry which is preliminary data.</text>
</comment>
<evidence type="ECO:0000256" key="1">
    <source>
        <dbReference type="SAM" id="Phobius"/>
    </source>
</evidence>
<evidence type="ECO:0000313" key="2">
    <source>
        <dbReference type="EMBL" id="OOQ57982.1"/>
    </source>
</evidence>
<organism evidence="2 3">
    <name type="scientific">Mucilaginibacter pedocola</name>
    <dbReference type="NCBI Taxonomy" id="1792845"/>
    <lineage>
        <taxon>Bacteria</taxon>
        <taxon>Pseudomonadati</taxon>
        <taxon>Bacteroidota</taxon>
        <taxon>Sphingobacteriia</taxon>
        <taxon>Sphingobacteriales</taxon>
        <taxon>Sphingobacteriaceae</taxon>
        <taxon>Mucilaginibacter</taxon>
    </lineage>
</organism>
<dbReference type="AlphaFoldDB" id="A0A1S9PAJ3"/>
<feature type="transmembrane region" description="Helical" evidence="1">
    <location>
        <begin position="125"/>
        <end position="146"/>
    </location>
</feature>
<keyword evidence="3" id="KW-1185">Reference proteome</keyword>
<feature type="transmembrane region" description="Helical" evidence="1">
    <location>
        <begin position="96"/>
        <end position="119"/>
    </location>
</feature>
<keyword evidence="1" id="KW-0472">Membrane</keyword>
<dbReference type="EMBL" id="MBTF01000034">
    <property type="protein sequence ID" value="OOQ57982.1"/>
    <property type="molecule type" value="Genomic_DNA"/>
</dbReference>
<dbReference type="OrthoDB" id="6400838at2"/>
<dbReference type="Proteomes" id="UP000189739">
    <property type="component" value="Unassembled WGS sequence"/>
</dbReference>
<gene>
    <name evidence="2" type="ORF">BC343_09940</name>
</gene>
<keyword evidence="1" id="KW-0812">Transmembrane</keyword>
<name>A0A1S9PAJ3_9SPHI</name>
<reference evidence="2 3" key="1">
    <citation type="submission" date="2016-07" db="EMBL/GenBank/DDBJ databases">
        <title>Genomic analysis of zinc-resistant bacterium Mucilaginibacter pedocola TBZ30.</title>
        <authorList>
            <person name="Huang J."/>
            <person name="Tang J."/>
        </authorList>
    </citation>
    <scope>NUCLEOTIDE SEQUENCE [LARGE SCALE GENOMIC DNA]</scope>
    <source>
        <strain evidence="2 3">TBZ30</strain>
    </source>
</reference>
<accession>A0A1S9PAJ3</accession>